<feature type="region of interest" description="Disordered" evidence="1">
    <location>
        <begin position="67"/>
        <end position="118"/>
    </location>
</feature>
<gene>
    <name evidence="2" type="ORF">NDU88_007001</name>
</gene>
<dbReference type="Proteomes" id="UP001066276">
    <property type="component" value="Chromosome 3_1"/>
</dbReference>
<feature type="compositionally biased region" description="Acidic residues" evidence="1">
    <location>
        <begin position="106"/>
        <end position="118"/>
    </location>
</feature>
<feature type="compositionally biased region" description="Basic and acidic residues" evidence="1">
    <location>
        <begin position="87"/>
        <end position="105"/>
    </location>
</feature>
<evidence type="ECO:0000313" key="2">
    <source>
        <dbReference type="EMBL" id="KAJ1190263.1"/>
    </source>
</evidence>
<organism evidence="2 3">
    <name type="scientific">Pleurodeles waltl</name>
    <name type="common">Iberian ribbed newt</name>
    <dbReference type="NCBI Taxonomy" id="8319"/>
    <lineage>
        <taxon>Eukaryota</taxon>
        <taxon>Metazoa</taxon>
        <taxon>Chordata</taxon>
        <taxon>Craniata</taxon>
        <taxon>Vertebrata</taxon>
        <taxon>Euteleostomi</taxon>
        <taxon>Amphibia</taxon>
        <taxon>Batrachia</taxon>
        <taxon>Caudata</taxon>
        <taxon>Salamandroidea</taxon>
        <taxon>Salamandridae</taxon>
        <taxon>Pleurodelinae</taxon>
        <taxon>Pleurodeles</taxon>
    </lineage>
</organism>
<comment type="caution">
    <text evidence="2">The sequence shown here is derived from an EMBL/GenBank/DDBJ whole genome shotgun (WGS) entry which is preliminary data.</text>
</comment>
<dbReference type="EMBL" id="JANPWB010000005">
    <property type="protein sequence ID" value="KAJ1190263.1"/>
    <property type="molecule type" value="Genomic_DNA"/>
</dbReference>
<name>A0AAV7UMN7_PLEWA</name>
<accession>A0AAV7UMN7</accession>
<evidence type="ECO:0000256" key="1">
    <source>
        <dbReference type="SAM" id="MobiDB-lite"/>
    </source>
</evidence>
<protein>
    <submittedName>
        <fullName evidence="2">Uncharacterized protein</fullName>
    </submittedName>
</protein>
<evidence type="ECO:0000313" key="3">
    <source>
        <dbReference type="Proteomes" id="UP001066276"/>
    </source>
</evidence>
<sequence>MLDGKEVLGHSDFNLVLACCLMCAEIGAGVEVPQGHFASKDAVTEEAEPQWSGNRQANAEMVGILSPVSNGERHPAGEAANQGTVACRDKQARDEDETLETRGEEGPEEDGSPEVSFD</sequence>
<proteinExistence type="predicted"/>
<dbReference type="AlphaFoldDB" id="A0AAV7UMN7"/>
<reference evidence="2" key="1">
    <citation type="journal article" date="2022" name="bioRxiv">
        <title>Sequencing and chromosome-scale assembly of the giantPleurodeles waltlgenome.</title>
        <authorList>
            <person name="Brown T."/>
            <person name="Elewa A."/>
            <person name="Iarovenko S."/>
            <person name="Subramanian E."/>
            <person name="Araus A.J."/>
            <person name="Petzold A."/>
            <person name="Susuki M."/>
            <person name="Suzuki K.-i.T."/>
            <person name="Hayashi T."/>
            <person name="Toyoda A."/>
            <person name="Oliveira C."/>
            <person name="Osipova E."/>
            <person name="Leigh N.D."/>
            <person name="Simon A."/>
            <person name="Yun M.H."/>
        </authorList>
    </citation>
    <scope>NUCLEOTIDE SEQUENCE</scope>
    <source>
        <strain evidence="2">20211129_DDA</strain>
        <tissue evidence="2">Liver</tissue>
    </source>
</reference>
<keyword evidence="3" id="KW-1185">Reference proteome</keyword>